<gene>
    <name evidence="8" type="primary">LOC114333122</name>
</gene>
<name>A0A6P7FR58_DIAVI</name>
<dbReference type="PANTHER" id="PTHR11559">
    <property type="entry name" value="CARBOXYLESTERASE"/>
    <property type="match status" value="1"/>
</dbReference>
<proteinExistence type="inferred from homology"/>
<dbReference type="GO" id="GO:0052689">
    <property type="term" value="F:carboxylic ester hydrolase activity"/>
    <property type="evidence" value="ECO:0007669"/>
    <property type="project" value="UniProtKB-KW"/>
</dbReference>
<comment type="similarity">
    <text evidence="1 6">Belongs to the type-B carboxylesterase/lipase family.</text>
</comment>
<dbReference type="InterPro" id="IPR029058">
    <property type="entry name" value="AB_hydrolase_fold"/>
</dbReference>
<reference evidence="8" key="1">
    <citation type="submission" date="2025-08" db="UniProtKB">
        <authorList>
            <consortium name="RefSeq"/>
        </authorList>
    </citation>
    <scope>IDENTIFICATION</scope>
</reference>
<protein>
    <recommendedName>
        <fullName evidence="6">Carboxylic ester hydrolase</fullName>
        <ecNumber evidence="6">3.1.1.-</ecNumber>
    </recommendedName>
</protein>
<keyword evidence="2" id="KW-0719">Serine esterase</keyword>
<evidence type="ECO:0000256" key="6">
    <source>
        <dbReference type="RuleBase" id="RU361235"/>
    </source>
</evidence>
<evidence type="ECO:0000256" key="1">
    <source>
        <dbReference type="ARBA" id="ARBA00005964"/>
    </source>
</evidence>
<keyword evidence="6" id="KW-0732">Signal</keyword>
<dbReference type="InterPro" id="IPR050309">
    <property type="entry name" value="Type-B_Carboxylest/Lipase"/>
</dbReference>
<evidence type="ECO:0000256" key="3">
    <source>
        <dbReference type="ARBA" id="ARBA00022801"/>
    </source>
</evidence>
<dbReference type="InParanoid" id="A0A6P7FR58"/>
<dbReference type="EC" id="3.1.1.-" evidence="6"/>
<evidence type="ECO:0000256" key="2">
    <source>
        <dbReference type="ARBA" id="ARBA00022487"/>
    </source>
</evidence>
<dbReference type="SUPFAM" id="SSF53474">
    <property type="entry name" value="alpha/beta-Hydrolases"/>
    <property type="match status" value="1"/>
</dbReference>
<evidence type="ECO:0000259" key="7">
    <source>
        <dbReference type="Pfam" id="PF00135"/>
    </source>
</evidence>
<evidence type="ECO:0000256" key="4">
    <source>
        <dbReference type="ARBA" id="ARBA00023157"/>
    </source>
</evidence>
<dbReference type="Gene3D" id="3.40.50.1820">
    <property type="entry name" value="alpha/beta hydrolase"/>
    <property type="match status" value="1"/>
</dbReference>
<dbReference type="PROSITE" id="PS00122">
    <property type="entry name" value="CARBOXYLESTERASE_B_1"/>
    <property type="match status" value="1"/>
</dbReference>
<feature type="chain" id="PRO_5028507483" description="Carboxylic ester hydrolase" evidence="6">
    <location>
        <begin position="26"/>
        <end position="551"/>
    </location>
</feature>
<accession>A0A6P7FR58</accession>
<sequence length="551" mass="61791">MSSGSPNYCSLVILLVVTVLCQTKCDEDGTIVELKQGKIRGHVLKSENGQDYYAFQEIPYAAPPVGKNRFQLPKEPEPWDNILDTKKNTKICYQTISRFDFLKIEEDCLYINVYSPQKPGSDDLLPVLLWIHGGGLVNESSTIEYYGPKYIMDHGVVVVTFNYRLGPFGFLGTDDGVIPQNLGLKDQRFAIEWVNQNIHLFGGNPEHVVLVGESAGSLSVGLHLMGDWEGGKELFHGVIMQSGTPISGICTTQHPTEQTFRLGKKVDPSFDSKSSEELLQVLQSASAHDILWAGIPGGAVLESSGPFSYPAYQAFIDQNYKKVPVIIGFNSEEWLYLALMNNEEVLKAYDANPSSLVSGLMTMTPENRTIAGNLLKDLYTNNGSFVDDLGGYIRSTSDNLFTTSTCKQVELASEVVPYFFYQFSYKGELGKGMGLLPVAPPDVGGTVAHAEDLHYMWEEQGTNSDLSKYSAEDQLMLHRYVTLWTNFIKYLDPTPKPYSLLSNFTWSPSNKETLRYMNFKLDLEMSEHPRQYSQVKEIKEKYMEPPYVVFT</sequence>
<organism evidence="8">
    <name type="scientific">Diabrotica virgifera virgifera</name>
    <name type="common">western corn rootworm</name>
    <dbReference type="NCBI Taxonomy" id="50390"/>
    <lineage>
        <taxon>Eukaryota</taxon>
        <taxon>Metazoa</taxon>
        <taxon>Ecdysozoa</taxon>
        <taxon>Arthropoda</taxon>
        <taxon>Hexapoda</taxon>
        <taxon>Insecta</taxon>
        <taxon>Pterygota</taxon>
        <taxon>Neoptera</taxon>
        <taxon>Endopterygota</taxon>
        <taxon>Coleoptera</taxon>
        <taxon>Polyphaga</taxon>
        <taxon>Cucujiformia</taxon>
        <taxon>Chrysomeloidea</taxon>
        <taxon>Chrysomelidae</taxon>
        <taxon>Galerucinae</taxon>
        <taxon>Diabroticina</taxon>
        <taxon>Diabroticites</taxon>
        <taxon>Diabrotica</taxon>
    </lineage>
</organism>
<dbReference type="InterPro" id="IPR019819">
    <property type="entry name" value="Carboxylesterase_B_CS"/>
</dbReference>
<feature type="signal peptide" evidence="6">
    <location>
        <begin position="1"/>
        <end position="25"/>
    </location>
</feature>
<keyword evidence="5" id="KW-0325">Glycoprotein</keyword>
<evidence type="ECO:0000256" key="5">
    <source>
        <dbReference type="ARBA" id="ARBA00023180"/>
    </source>
</evidence>
<evidence type="ECO:0000313" key="8">
    <source>
        <dbReference type="RefSeq" id="XP_028138751.1"/>
    </source>
</evidence>
<dbReference type="RefSeq" id="XP_028138751.1">
    <property type="nucleotide sequence ID" value="XM_028282950.1"/>
</dbReference>
<dbReference type="InterPro" id="IPR019826">
    <property type="entry name" value="Carboxylesterase_B_AS"/>
</dbReference>
<keyword evidence="4" id="KW-1015">Disulfide bond</keyword>
<dbReference type="AlphaFoldDB" id="A0A6P7FR58"/>
<dbReference type="PROSITE" id="PS00941">
    <property type="entry name" value="CARBOXYLESTERASE_B_2"/>
    <property type="match status" value="1"/>
</dbReference>
<keyword evidence="3 6" id="KW-0378">Hydrolase</keyword>
<feature type="domain" description="Carboxylesterase type B" evidence="7">
    <location>
        <begin position="30"/>
        <end position="530"/>
    </location>
</feature>
<dbReference type="InterPro" id="IPR002018">
    <property type="entry name" value="CarbesteraseB"/>
</dbReference>
<dbReference type="Pfam" id="PF00135">
    <property type="entry name" value="COesterase"/>
    <property type="match status" value="1"/>
</dbReference>